<sequence>MSLNRSFADADDKEHYVRMIQWAQKHGVCFNDLPCTDDLVNCDGIHLEVIVDAERDDEHIEIAIAEGRAARDVVSTSVTVVPNEWLREAVGQDFDRDEFHDYVVAHGFGAPLPDAYNFAEKEFYRGIPYGTLAHEVIARSWVTDLDEESVIK</sequence>
<dbReference type="EMBL" id="LAZR01002097">
    <property type="protein sequence ID" value="KKN34558.1"/>
    <property type="molecule type" value="Genomic_DNA"/>
</dbReference>
<gene>
    <name evidence="1" type="ORF">LCGC14_0792390</name>
</gene>
<evidence type="ECO:0000313" key="1">
    <source>
        <dbReference type="EMBL" id="KKN34558.1"/>
    </source>
</evidence>
<dbReference type="AlphaFoldDB" id="A0A0F9SZ83"/>
<organism evidence="1">
    <name type="scientific">marine sediment metagenome</name>
    <dbReference type="NCBI Taxonomy" id="412755"/>
    <lineage>
        <taxon>unclassified sequences</taxon>
        <taxon>metagenomes</taxon>
        <taxon>ecological metagenomes</taxon>
    </lineage>
</organism>
<comment type="caution">
    <text evidence="1">The sequence shown here is derived from an EMBL/GenBank/DDBJ whole genome shotgun (WGS) entry which is preliminary data.</text>
</comment>
<proteinExistence type="predicted"/>
<name>A0A0F9SZ83_9ZZZZ</name>
<protein>
    <submittedName>
        <fullName evidence="1">Uncharacterized protein</fullName>
    </submittedName>
</protein>
<accession>A0A0F9SZ83</accession>
<reference evidence="1" key="1">
    <citation type="journal article" date="2015" name="Nature">
        <title>Complex archaea that bridge the gap between prokaryotes and eukaryotes.</title>
        <authorList>
            <person name="Spang A."/>
            <person name="Saw J.H."/>
            <person name="Jorgensen S.L."/>
            <person name="Zaremba-Niedzwiedzka K."/>
            <person name="Martijn J."/>
            <person name="Lind A.E."/>
            <person name="van Eijk R."/>
            <person name="Schleper C."/>
            <person name="Guy L."/>
            <person name="Ettema T.J."/>
        </authorList>
    </citation>
    <scope>NUCLEOTIDE SEQUENCE</scope>
</reference>